<dbReference type="AlphaFoldDB" id="A0A1I0FR58"/>
<protein>
    <recommendedName>
        <fullName evidence="4">Cys-tRNA(Pro)/Cys-tRNA(Cys) deacylase</fullName>
        <ecNumber evidence="4">4.2.-.-</ecNumber>
    </recommendedName>
</protein>
<dbReference type="PANTHER" id="PTHR30411">
    <property type="entry name" value="CYTOPLASMIC PROTEIN"/>
    <property type="match status" value="1"/>
</dbReference>
<dbReference type="InterPro" id="IPR004369">
    <property type="entry name" value="Prolyl-tRNA_editing_YbaK/EbsC"/>
</dbReference>
<dbReference type="RefSeq" id="WP_090445663.1">
    <property type="nucleotide sequence ID" value="NZ_FOHU01000016.1"/>
</dbReference>
<evidence type="ECO:0000256" key="1">
    <source>
        <dbReference type="ARBA" id="ARBA00009798"/>
    </source>
</evidence>
<evidence type="ECO:0000313" key="7">
    <source>
        <dbReference type="Proteomes" id="UP000199568"/>
    </source>
</evidence>
<dbReference type="OrthoDB" id="9809296at2"/>
<evidence type="ECO:0000313" key="6">
    <source>
        <dbReference type="EMBL" id="SET60882.1"/>
    </source>
</evidence>
<evidence type="ECO:0000256" key="2">
    <source>
        <dbReference type="ARBA" id="ARBA00022917"/>
    </source>
</evidence>
<evidence type="ECO:0000256" key="4">
    <source>
        <dbReference type="PIRNR" id="PIRNR006181"/>
    </source>
</evidence>
<evidence type="ECO:0000259" key="5">
    <source>
        <dbReference type="Pfam" id="PF04073"/>
    </source>
</evidence>
<accession>A0A1I0FR58</accession>
<keyword evidence="2 4" id="KW-0648">Protein biosynthesis</keyword>
<evidence type="ECO:0000256" key="3">
    <source>
        <dbReference type="ARBA" id="ARBA00023239"/>
    </source>
</evidence>
<dbReference type="CDD" id="cd00002">
    <property type="entry name" value="YbaK_deacylase"/>
    <property type="match status" value="1"/>
</dbReference>
<dbReference type="InterPro" id="IPR007214">
    <property type="entry name" value="YbaK/aa-tRNA-synth-assoc-dom"/>
</dbReference>
<dbReference type="GO" id="GO:0006412">
    <property type="term" value="P:translation"/>
    <property type="evidence" value="ECO:0007669"/>
    <property type="project" value="UniProtKB-KW"/>
</dbReference>
<keyword evidence="7" id="KW-1185">Reference proteome</keyword>
<comment type="similarity">
    <text evidence="1 4">Belongs to the prolyl-tRNA editing family. YbaK/EbsC subfamily.</text>
</comment>
<dbReference type="InterPro" id="IPR036754">
    <property type="entry name" value="YbaK/aa-tRNA-synt-asso_dom_sf"/>
</dbReference>
<reference evidence="6 7" key="1">
    <citation type="submission" date="2016-10" db="EMBL/GenBank/DDBJ databases">
        <authorList>
            <person name="de Groot N.N."/>
        </authorList>
    </citation>
    <scope>NUCLEOTIDE SEQUENCE [LARGE SCALE GENOMIC DNA]</scope>
    <source>
        <strain evidence="6 7">DSM 18979</strain>
    </source>
</reference>
<dbReference type="EMBL" id="FOHU01000016">
    <property type="protein sequence ID" value="SET60882.1"/>
    <property type="molecule type" value="Genomic_DNA"/>
</dbReference>
<dbReference type="PANTHER" id="PTHR30411:SF0">
    <property type="entry name" value="CYS-TRNA(PRO)_CYS-TRNA(CYS) DEACYLASE YBAK"/>
    <property type="match status" value="1"/>
</dbReference>
<proteinExistence type="inferred from homology"/>
<dbReference type="PIRSF" id="PIRSF006181">
    <property type="entry name" value="EbsC_YbaK"/>
    <property type="match status" value="1"/>
</dbReference>
<gene>
    <name evidence="6" type="ORF">SAMN05660297_02907</name>
</gene>
<dbReference type="Proteomes" id="UP000199568">
    <property type="component" value="Unassembled WGS sequence"/>
</dbReference>
<dbReference type="Gene3D" id="3.90.960.10">
    <property type="entry name" value="YbaK/aminoacyl-tRNA synthetase-associated domain"/>
    <property type="match status" value="1"/>
</dbReference>
<dbReference type="Pfam" id="PF04073">
    <property type="entry name" value="tRNA_edit"/>
    <property type="match status" value="1"/>
</dbReference>
<dbReference type="GO" id="GO:0016829">
    <property type="term" value="F:lyase activity"/>
    <property type="evidence" value="ECO:0007669"/>
    <property type="project" value="UniProtKB-KW"/>
</dbReference>
<dbReference type="GO" id="GO:0002161">
    <property type="term" value="F:aminoacyl-tRNA deacylase activity"/>
    <property type="evidence" value="ECO:0007669"/>
    <property type="project" value="InterPro"/>
</dbReference>
<feature type="domain" description="YbaK/aminoacyl-tRNA synthetase-associated" evidence="5">
    <location>
        <begin position="31"/>
        <end position="145"/>
    </location>
</feature>
<dbReference type="STRING" id="426128.SAMN05660297_02907"/>
<dbReference type="SUPFAM" id="SSF55826">
    <property type="entry name" value="YbaK/ProRS associated domain"/>
    <property type="match status" value="1"/>
</dbReference>
<dbReference type="NCBIfam" id="TIGR00011">
    <property type="entry name" value="YbaK_EbsC"/>
    <property type="match status" value="1"/>
</dbReference>
<keyword evidence="3 4" id="KW-0456">Lyase</keyword>
<sequence length="158" mass="17335">MKKTNAVRILDKHKISYELLEYEVDETDLSADHAAKKAGVPLERVFKTLVARGDKTGVMVACIPGGAELNLKKIAGISRDKKVELVPLKEVQQLTGYIRGGVSPIGMKKSYPTYIDDSALRFDSIMISAGMRGCQIKIRPEDLLKTVSGAFVEIANIE</sequence>
<name>A0A1I0FR58_9FIRM</name>
<organism evidence="6 7">
    <name type="scientific">Natronincola peptidivorans</name>
    <dbReference type="NCBI Taxonomy" id="426128"/>
    <lineage>
        <taxon>Bacteria</taxon>
        <taxon>Bacillati</taxon>
        <taxon>Bacillota</taxon>
        <taxon>Clostridia</taxon>
        <taxon>Peptostreptococcales</taxon>
        <taxon>Natronincolaceae</taxon>
        <taxon>Natronincola</taxon>
    </lineage>
</organism>
<dbReference type="EC" id="4.2.-.-" evidence="4"/>